<evidence type="ECO:0000313" key="4">
    <source>
        <dbReference type="EMBL" id="RLU14496.1"/>
    </source>
</evidence>
<proteinExistence type="predicted"/>
<gene>
    <name evidence="4" type="ORF">CS076_01285</name>
    <name evidence="3" type="ORF">CS078_07200</name>
</gene>
<protein>
    <recommendedName>
        <fullName evidence="2">N,N-dimethylformamidase beta subunit-like C-terminal domain-containing protein</fullName>
    </recommendedName>
</protein>
<name>A0A3L8D2J9_9PSED</name>
<comment type="caution">
    <text evidence="4">The sequence shown here is derived from an EMBL/GenBank/DDBJ whole genome shotgun (WGS) entry which is preliminary data.</text>
</comment>
<feature type="domain" description="N,N-dimethylformamidase beta subunit-like C-terminal" evidence="2">
    <location>
        <begin position="79"/>
        <end position="529"/>
    </location>
</feature>
<feature type="compositionally biased region" description="Basic and acidic residues" evidence="1">
    <location>
        <begin position="1"/>
        <end position="15"/>
    </location>
</feature>
<dbReference type="EMBL" id="PEGA01000001">
    <property type="protein sequence ID" value="RLU14496.1"/>
    <property type="molecule type" value="Genomic_DNA"/>
</dbReference>
<accession>A0A3L8D2J9</accession>
<keyword evidence="5" id="KW-1185">Reference proteome</keyword>
<organism evidence="4 6">
    <name type="scientific">Pseudomonas prosekii</name>
    <dbReference type="NCBI Taxonomy" id="1148509"/>
    <lineage>
        <taxon>Bacteria</taxon>
        <taxon>Pseudomonadati</taxon>
        <taxon>Pseudomonadota</taxon>
        <taxon>Gammaproteobacteria</taxon>
        <taxon>Pseudomonadales</taxon>
        <taxon>Pseudomonadaceae</taxon>
        <taxon>Pseudomonas</taxon>
    </lineage>
</organism>
<evidence type="ECO:0000259" key="2">
    <source>
        <dbReference type="Pfam" id="PF20254"/>
    </source>
</evidence>
<dbReference type="Proteomes" id="UP000282140">
    <property type="component" value="Unassembled WGS sequence"/>
</dbReference>
<dbReference type="InterPro" id="IPR046540">
    <property type="entry name" value="DMFA2_C"/>
</dbReference>
<sequence length="555" mass="61580">MNSTDLKDAVARGERPGANVTVSQTSGPRQAARETWVEVPCESGPAAAWCYSDRRAYSPGDSVCLYLSSNRPQVRLRIYRDGAIARTLHTTDNLDARFHPIPERAYEHGCQWPVFMQWTVPADAEQGGYIVEVRDGDDSVLGHHLFIVKALRKRADALVLVAATATWAAYNDWGGANHYFGIHPDTPRGRSPLLSTQRPWARGQVWLPEGAPRCVNATRPRKPGPARYEFIEWASLNGYAKYYALAGWASFERLFVVWAEQQGYTVHVVTQDDLHHDTHALEGYACAVFIGHDEYWTREMRDHLDIFVEEGGKVARFAGNFMWQIRLEDEGRRQVAYKYDAGALDPVAATEPHRLTGAWEDPSVNHPGARTFGVNALRGIYGSFGAMAPRSPRGYTVFRPGHWAFTGTGLGYADMFGDEVNIFGYEVDGLDYTFVDGLPEPLGTDGAPCGLQILAMGWATNAEHGRAEDAYSFMLGDGDARFRASILAPDLSQASIDLHSRGAGMVVHFHKGRGEVFTAATCEWVHGLMQADIYTVMITKNVLERFLCVSQPDDA</sequence>
<dbReference type="Pfam" id="PF20254">
    <property type="entry name" value="DMFA2_C"/>
    <property type="match status" value="1"/>
</dbReference>
<reference evidence="5 6" key="1">
    <citation type="journal article" date="2018" name="Front. Microbiol.">
        <title>Discovery of Phloeophagus Beetles as a Source of Pseudomonas Strains That Produce Potentially New Bioactive Substances and Description of Pseudomonas bohemica sp. nov.</title>
        <authorList>
            <person name="Saati-Santamaria Z."/>
            <person name="Lopez-Mondejar R."/>
            <person name="Jimenez-Gomez A."/>
            <person name="Diez-Mendez A."/>
            <person name="Vetrovsky T."/>
            <person name="Igual J.M."/>
            <person name="Velazquez E."/>
            <person name="Kolarik M."/>
            <person name="Rivas R."/>
            <person name="Garcia-Fraile P."/>
        </authorList>
    </citation>
    <scope>NUCLEOTIDE SEQUENCE [LARGE SCALE GENOMIC DNA]</scope>
    <source>
        <strain evidence="4 6">A2-NA12</strain>
        <strain evidence="3 5">A2-NA13</strain>
    </source>
</reference>
<dbReference type="EMBL" id="PEGB01000002">
    <property type="protein sequence ID" value="RLU11212.1"/>
    <property type="molecule type" value="Genomic_DNA"/>
</dbReference>
<dbReference type="RefSeq" id="WP_121730806.1">
    <property type="nucleotide sequence ID" value="NZ_PEGA01000001.1"/>
</dbReference>
<evidence type="ECO:0000313" key="3">
    <source>
        <dbReference type="EMBL" id="RLU11212.1"/>
    </source>
</evidence>
<evidence type="ECO:0000313" key="5">
    <source>
        <dbReference type="Proteomes" id="UP000282140"/>
    </source>
</evidence>
<dbReference type="Proteomes" id="UP000282672">
    <property type="component" value="Unassembled WGS sequence"/>
</dbReference>
<evidence type="ECO:0000313" key="6">
    <source>
        <dbReference type="Proteomes" id="UP000282672"/>
    </source>
</evidence>
<feature type="region of interest" description="Disordered" evidence="1">
    <location>
        <begin position="1"/>
        <end position="31"/>
    </location>
</feature>
<dbReference type="AlphaFoldDB" id="A0A3L8D2J9"/>
<evidence type="ECO:0000256" key="1">
    <source>
        <dbReference type="SAM" id="MobiDB-lite"/>
    </source>
</evidence>